<reference evidence="2 3" key="1">
    <citation type="submission" date="2024-05" db="EMBL/GenBank/DDBJ databases">
        <title>Genome sequencing and assembly of Indian major carp, Cirrhinus mrigala (Hamilton, 1822).</title>
        <authorList>
            <person name="Mohindra V."/>
            <person name="Chowdhury L.M."/>
            <person name="Lal K."/>
            <person name="Jena J.K."/>
        </authorList>
    </citation>
    <scope>NUCLEOTIDE SEQUENCE [LARGE SCALE GENOMIC DNA]</scope>
    <source>
        <strain evidence="2">CM1030</strain>
        <tissue evidence="2">Blood</tissue>
    </source>
</reference>
<dbReference type="EMBL" id="JAMKFB020000009">
    <property type="protein sequence ID" value="KAL0183588.1"/>
    <property type="molecule type" value="Genomic_DNA"/>
</dbReference>
<name>A0ABD0QD05_CIRMR</name>
<dbReference type="AlphaFoldDB" id="A0ABD0QD05"/>
<feature type="non-terminal residue" evidence="2">
    <location>
        <position position="1"/>
    </location>
</feature>
<accession>A0ABD0QD05</accession>
<protein>
    <submittedName>
        <fullName evidence="2">Uncharacterized protein</fullName>
    </submittedName>
</protein>
<feature type="compositionally biased region" description="Low complexity" evidence="1">
    <location>
        <begin position="17"/>
        <end position="31"/>
    </location>
</feature>
<gene>
    <name evidence="2" type="ORF">M9458_019284</name>
</gene>
<evidence type="ECO:0000313" key="3">
    <source>
        <dbReference type="Proteomes" id="UP001529510"/>
    </source>
</evidence>
<sequence>SPIEYHKERSGSQSLTRNSSSSGRIGQSNSRPSSTVSLGAEKPSLSGRSSTPIKLTTSNGGPCHDSDRYHRVRTQHLC</sequence>
<feature type="compositionally biased region" description="Polar residues" evidence="1">
    <location>
        <begin position="46"/>
        <end position="60"/>
    </location>
</feature>
<feature type="compositionally biased region" description="Basic and acidic residues" evidence="1">
    <location>
        <begin position="1"/>
        <end position="10"/>
    </location>
</feature>
<dbReference type="Proteomes" id="UP001529510">
    <property type="component" value="Unassembled WGS sequence"/>
</dbReference>
<proteinExistence type="predicted"/>
<feature type="region of interest" description="Disordered" evidence="1">
    <location>
        <begin position="1"/>
        <end position="78"/>
    </location>
</feature>
<evidence type="ECO:0000313" key="2">
    <source>
        <dbReference type="EMBL" id="KAL0183588.1"/>
    </source>
</evidence>
<evidence type="ECO:0000256" key="1">
    <source>
        <dbReference type="SAM" id="MobiDB-lite"/>
    </source>
</evidence>
<organism evidence="2 3">
    <name type="scientific">Cirrhinus mrigala</name>
    <name type="common">Mrigala</name>
    <dbReference type="NCBI Taxonomy" id="683832"/>
    <lineage>
        <taxon>Eukaryota</taxon>
        <taxon>Metazoa</taxon>
        <taxon>Chordata</taxon>
        <taxon>Craniata</taxon>
        <taxon>Vertebrata</taxon>
        <taxon>Euteleostomi</taxon>
        <taxon>Actinopterygii</taxon>
        <taxon>Neopterygii</taxon>
        <taxon>Teleostei</taxon>
        <taxon>Ostariophysi</taxon>
        <taxon>Cypriniformes</taxon>
        <taxon>Cyprinidae</taxon>
        <taxon>Labeoninae</taxon>
        <taxon>Labeonini</taxon>
        <taxon>Cirrhinus</taxon>
    </lineage>
</organism>
<keyword evidence="3" id="KW-1185">Reference proteome</keyword>
<comment type="caution">
    <text evidence="2">The sequence shown here is derived from an EMBL/GenBank/DDBJ whole genome shotgun (WGS) entry which is preliminary data.</text>
</comment>